<sequence length="365" mass="38046">MSASSSATPAAVSVPAPIKERVVFLRRAAEILAGPSIPGERTPSGGLCNAASAYLESIEEIAALNQIPLTHVDLNGVCGTCAWPAAPLAAPPMPGPGPTRPRVQKWRARRAGLPSTHIWRRGISLGGEPRSWDAVIAAPCERCSSIRALPGSRRAPAAGNTAKPEPAASRARGPTSPSSDNLIGNLAQHTARLSRHASNMSRAQRESKRQLKSEGTYLPQATPVAETVDTKAAFRAAIRAKALTLETAASRLPSTRPSPAAAGADRAGSERFAFRASQPPGLPRQSTPRNPSQPTQRNPSQPGLRPPSQSAQRSQAAPGHAAPGHPPRQSHKQALKQLLNRAKSTEVTGAGGAGGQSLQDFLSGL</sequence>
<dbReference type="GeneID" id="20529877"/>
<feature type="region of interest" description="Disordered" evidence="1">
    <location>
        <begin position="151"/>
        <end position="218"/>
    </location>
</feature>
<evidence type="ECO:0000313" key="3">
    <source>
        <dbReference type="Proteomes" id="UP000030693"/>
    </source>
</evidence>
<accession>A0A058Z2R5</accession>
<dbReference type="RefSeq" id="XP_009497282.1">
    <property type="nucleotide sequence ID" value="XM_009499007.1"/>
</dbReference>
<proteinExistence type="predicted"/>
<name>A0A058Z2R5_FONAL</name>
<dbReference type="EMBL" id="KB932209">
    <property type="protein sequence ID" value="KCV68228.1"/>
    <property type="molecule type" value="Genomic_DNA"/>
</dbReference>
<feature type="region of interest" description="Disordered" evidence="1">
    <location>
        <begin position="249"/>
        <end position="268"/>
    </location>
</feature>
<dbReference type="AlphaFoldDB" id="A0A058Z2R5"/>
<feature type="compositionally biased region" description="Polar residues" evidence="1">
    <location>
        <begin position="284"/>
        <end position="315"/>
    </location>
</feature>
<keyword evidence="3" id="KW-1185">Reference proteome</keyword>
<feature type="region of interest" description="Disordered" evidence="1">
    <location>
        <begin position="276"/>
        <end position="365"/>
    </location>
</feature>
<organism evidence="2">
    <name type="scientific">Fonticula alba</name>
    <name type="common">Slime mold</name>
    <dbReference type="NCBI Taxonomy" id="691883"/>
    <lineage>
        <taxon>Eukaryota</taxon>
        <taxon>Rotosphaerida</taxon>
        <taxon>Fonticulaceae</taxon>
        <taxon>Fonticula</taxon>
    </lineage>
</organism>
<reference evidence="2" key="1">
    <citation type="submission" date="2013-04" db="EMBL/GenBank/DDBJ databases">
        <title>The Genome Sequence of Fonticula alba ATCC 38817.</title>
        <authorList>
            <consortium name="The Broad Institute Genomics Platform"/>
            <person name="Russ C."/>
            <person name="Cuomo C."/>
            <person name="Burger G."/>
            <person name="Gray M.W."/>
            <person name="Holland P.W.H."/>
            <person name="King N."/>
            <person name="Lang F.B.F."/>
            <person name="Roger A.J."/>
            <person name="Ruiz-Trillo I."/>
            <person name="Brown M."/>
            <person name="Walker B."/>
            <person name="Young S."/>
            <person name="Zeng Q."/>
            <person name="Gargeya S."/>
            <person name="Fitzgerald M."/>
            <person name="Haas B."/>
            <person name="Abouelleil A."/>
            <person name="Allen A.W."/>
            <person name="Alvarado L."/>
            <person name="Arachchi H.M."/>
            <person name="Berlin A.M."/>
            <person name="Chapman S.B."/>
            <person name="Gainer-Dewar J."/>
            <person name="Goldberg J."/>
            <person name="Griggs A."/>
            <person name="Gujja S."/>
            <person name="Hansen M."/>
            <person name="Howarth C."/>
            <person name="Imamovic A."/>
            <person name="Ireland A."/>
            <person name="Larimer J."/>
            <person name="McCowan C."/>
            <person name="Murphy C."/>
            <person name="Pearson M."/>
            <person name="Poon T.W."/>
            <person name="Priest M."/>
            <person name="Roberts A."/>
            <person name="Saif S."/>
            <person name="Shea T."/>
            <person name="Sisk P."/>
            <person name="Sykes S."/>
            <person name="Wortman J."/>
            <person name="Nusbaum C."/>
            <person name="Birren B."/>
        </authorList>
    </citation>
    <scope>NUCLEOTIDE SEQUENCE [LARGE SCALE GENOMIC DNA]</scope>
    <source>
        <strain evidence="2">ATCC 38817</strain>
    </source>
</reference>
<gene>
    <name evidence="2" type="ORF">H696_05152</name>
</gene>
<protein>
    <submittedName>
        <fullName evidence="2">Uncharacterized protein</fullName>
    </submittedName>
</protein>
<feature type="compositionally biased region" description="Basic and acidic residues" evidence="1">
    <location>
        <begin position="203"/>
        <end position="212"/>
    </location>
</feature>
<evidence type="ECO:0000256" key="1">
    <source>
        <dbReference type="SAM" id="MobiDB-lite"/>
    </source>
</evidence>
<feature type="compositionally biased region" description="Polar residues" evidence="1">
    <location>
        <begin position="356"/>
        <end position="365"/>
    </location>
</feature>
<dbReference type="Proteomes" id="UP000030693">
    <property type="component" value="Unassembled WGS sequence"/>
</dbReference>
<evidence type="ECO:0000313" key="2">
    <source>
        <dbReference type="EMBL" id="KCV68228.1"/>
    </source>
</evidence>